<dbReference type="InterPro" id="IPR049516">
    <property type="entry name" value="FAD-depend_C"/>
</dbReference>
<keyword evidence="4" id="KW-1185">Reference proteome</keyword>
<evidence type="ECO:0000313" key="4">
    <source>
        <dbReference type="Proteomes" id="UP000830116"/>
    </source>
</evidence>
<dbReference type="PANTHER" id="PTHR42842">
    <property type="entry name" value="FAD/NAD(P)-BINDING OXIDOREDUCTASE"/>
    <property type="match status" value="1"/>
</dbReference>
<feature type="domain" description="FAD-dependent protein C-terminal" evidence="2">
    <location>
        <begin position="260"/>
        <end position="462"/>
    </location>
</feature>
<evidence type="ECO:0000313" key="3">
    <source>
        <dbReference type="EMBL" id="UOF02118.1"/>
    </source>
</evidence>
<dbReference type="InterPro" id="IPR036188">
    <property type="entry name" value="FAD/NAD-bd_sf"/>
</dbReference>
<dbReference type="Gene3D" id="3.30.70.2700">
    <property type="match status" value="1"/>
</dbReference>
<sequence length="515" mass="57040">MSKIFQNIEIPIDQDLEEKLQWLMPEHGPYRILRQSVDARRSHSPHFVYSVEVAEKGETLNIPEFDLEKINKPQDRPLIVGTGPAGLFAALRFVERGVPCVLFERGSDSGERIKGINQFWRYGKLDTRNNVCFGEGGAGLYSDGKLITRIKSPHIPYVMNRLVQFGAPAEIQWLSNPHVGSDRIRRVIPKMREFLKANGCEIHFNTQVTEILFEGKQVAGVRTEHGTEFKSPHVVLATGHSATDMIEHLHEAGVHLDGKSFAMGLRVEHSQAAINKIQYRQFSEHPKLGAANYKLAHHNNDTGIGVYSFCMCPGGYVLSSGTEADGIVVNGMSNYNRNSPFANAAIVVSIDHGKNFGKDTFGGMKLRRELETRAYQAIVKQGGSRELPAQNLMDFLYGTNSKTGPRALRAGSSPSGALNVRLDELLPKEMRNRIREGFENFQRSMKGFLTEDAQVYGVESRTSCPVRVTRNEESLQSISHAGLYPAGEGAGYAGGITSAACDGIRIAEKIIELIK</sequence>
<dbReference type="InterPro" id="IPR006076">
    <property type="entry name" value="FAD-dep_OxRdtase"/>
</dbReference>
<dbReference type="RefSeq" id="WP_243538866.1">
    <property type="nucleotide sequence ID" value="NZ_CP093442.1"/>
</dbReference>
<proteinExistence type="predicted"/>
<dbReference type="PANTHER" id="PTHR42842:SF3">
    <property type="entry name" value="FAD_NAD(P)-BINDING OXIDOREDUCTASE FAMILY PROTEIN"/>
    <property type="match status" value="1"/>
</dbReference>
<dbReference type="Pfam" id="PF01266">
    <property type="entry name" value="DAO"/>
    <property type="match status" value="1"/>
</dbReference>
<dbReference type="Pfam" id="PF21688">
    <property type="entry name" value="FAD-depend_C"/>
    <property type="match status" value="1"/>
</dbReference>
<evidence type="ECO:0000259" key="2">
    <source>
        <dbReference type="Pfam" id="PF21688"/>
    </source>
</evidence>
<dbReference type="PIRSF" id="PIRSF038984">
    <property type="entry name" value="FAD_binding_protein"/>
    <property type="match status" value="1"/>
</dbReference>
<dbReference type="Gene3D" id="3.50.50.60">
    <property type="entry name" value="FAD/NAD(P)-binding domain"/>
    <property type="match status" value="2"/>
</dbReference>
<evidence type="ECO:0000259" key="1">
    <source>
        <dbReference type="Pfam" id="PF01266"/>
    </source>
</evidence>
<organism evidence="3 4">
    <name type="scientific">Bdellovibrio reynosensis</name>
    <dbReference type="NCBI Taxonomy" id="2835041"/>
    <lineage>
        <taxon>Bacteria</taxon>
        <taxon>Pseudomonadati</taxon>
        <taxon>Bdellovibrionota</taxon>
        <taxon>Bdellovibrionia</taxon>
        <taxon>Bdellovibrionales</taxon>
        <taxon>Pseudobdellovibrionaceae</taxon>
        <taxon>Bdellovibrio</taxon>
    </lineage>
</organism>
<dbReference type="Proteomes" id="UP000830116">
    <property type="component" value="Chromosome"/>
</dbReference>
<dbReference type="SUPFAM" id="SSF51905">
    <property type="entry name" value="FAD/NAD(P)-binding domain"/>
    <property type="match status" value="1"/>
</dbReference>
<gene>
    <name evidence="3" type="ORF">MNR06_04010</name>
</gene>
<feature type="domain" description="FAD dependent oxidoreductase" evidence="1">
    <location>
        <begin position="185"/>
        <end position="251"/>
    </location>
</feature>
<dbReference type="InterPro" id="IPR028348">
    <property type="entry name" value="FAD-binding_protein"/>
</dbReference>
<reference evidence="3" key="1">
    <citation type="submission" date="2022-03" db="EMBL/GenBank/DDBJ databases">
        <title>Genome Identification and Characterization of new species Bdellovibrio reynosense LBG001 sp. nov. from a Mexico soil sample.</title>
        <authorList>
            <person name="Camilli A."/>
            <person name="Ajao Y."/>
            <person name="Guo X."/>
        </authorList>
    </citation>
    <scope>NUCLEOTIDE SEQUENCE</scope>
    <source>
        <strain evidence="3">LBG001</strain>
    </source>
</reference>
<protein>
    <submittedName>
        <fullName evidence="3">FAD-dependent oxidoreductase</fullName>
    </submittedName>
</protein>
<dbReference type="EMBL" id="CP093442">
    <property type="protein sequence ID" value="UOF02118.1"/>
    <property type="molecule type" value="Genomic_DNA"/>
</dbReference>
<accession>A0ABY4CB94</accession>
<name>A0ABY4CB94_9BACT</name>